<dbReference type="EMBL" id="CP003108">
    <property type="protein sequence ID" value="AET69309.1"/>
    <property type="molecule type" value="Genomic_DNA"/>
</dbReference>
<evidence type="ECO:0000313" key="6">
    <source>
        <dbReference type="EMBL" id="AET69309.1"/>
    </source>
</evidence>
<evidence type="ECO:0000259" key="5">
    <source>
        <dbReference type="PROSITE" id="PS51379"/>
    </source>
</evidence>
<dbReference type="KEGG" id="dor:Desor_3856"/>
<accession>G7WBR2</accession>
<evidence type="ECO:0000256" key="3">
    <source>
        <dbReference type="ARBA" id="ARBA00023004"/>
    </source>
</evidence>
<name>G7WBR2_DESOD</name>
<dbReference type="PATRIC" id="fig|768706.3.peg.3902"/>
<dbReference type="AlphaFoldDB" id="G7WBR2"/>
<sequence>MIKEPDLQRYLTKLSLDYGALVVGYTKIRQVEPVMVIGLPFSNKWILNHPFYITKRFGEEVWNSWKLLKSIAQVLLKEGYLVDMKTPLSIFGDFRPLAVSAGIGNWGKNGLVVNPKYGSNLLFASIFTNAPFESTASNSELSCGDCKLCITACPAKAFESNRFHKTRCFPKAIRGCSECVQVCQSHIK</sequence>
<dbReference type="Proteomes" id="UP000006346">
    <property type="component" value="Chromosome"/>
</dbReference>
<dbReference type="InterPro" id="IPR004453">
    <property type="entry name" value="QueG"/>
</dbReference>
<dbReference type="OrthoDB" id="1795896at2"/>
<keyword evidence="1" id="KW-0004">4Fe-4S</keyword>
<dbReference type="GO" id="GO:0046872">
    <property type="term" value="F:metal ion binding"/>
    <property type="evidence" value="ECO:0007669"/>
    <property type="project" value="UniProtKB-KW"/>
</dbReference>
<protein>
    <recommendedName>
        <fullName evidence="5">4Fe-4S ferredoxin-type domain-containing protein</fullName>
    </recommendedName>
</protein>
<gene>
    <name evidence="6" type="ordered locus">Desor_3856</name>
</gene>
<keyword evidence="3" id="KW-0408">Iron</keyword>
<dbReference type="GO" id="GO:0008616">
    <property type="term" value="P:tRNA queuosine(34) biosynthetic process"/>
    <property type="evidence" value="ECO:0007669"/>
    <property type="project" value="InterPro"/>
</dbReference>
<feature type="domain" description="4Fe-4S ferredoxin-type" evidence="5">
    <location>
        <begin position="133"/>
        <end position="163"/>
    </location>
</feature>
<reference evidence="7" key="1">
    <citation type="submission" date="2011-11" db="EMBL/GenBank/DDBJ databases">
        <title>Complete sequence of Desulfosporosinus orientis DSM 765.</title>
        <authorList>
            <person name="Lucas S."/>
            <person name="Han J."/>
            <person name="Lapidus A."/>
            <person name="Cheng J.-F."/>
            <person name="Goodwin L."/>
            <person name="Pitluck S."/>
            <person name="Peters L."/>
            <person name="Ovchinnikova G."/>
            <person name="Teshima H."/>
            <person name="Detter J.C."/>
            <person name="Han C."/>
            <person name="Tapia R."/>
            <person name="Land M."/>
            <person name="Hauser L."/>
            <person name="Kyrpides N."/>
            <person name="Ivanova N."/>
            <person name="Pagani I."/>
            <person name="Pester M."/>
            <person name="Spring S."/>
            <person name="Ollivier B."/>
            <person name="Rattei T."/>
            <person name="Klenk H.-P."/>
            <person name="Wagner M."/>
            <person name="Loy A."/>
            <person name="Woyke T."/>
        </authorList>
    </citation>
    <scope>NUCLEOTIDE SEQUENCE [LARGE SCALE GENOMIC DNA]</scope>
    <source>
        <strain evidence="7">ATCC 19365 / DSM 765 / NCIMB 8382 / VKM B-1628</strain>
    </source>
</reference>
<dbReference type="HOGENOM" id="CLU_1347084_0_0_9"/>
<evidence type="ECO:0000256" key="1">
    <source>
        <dbReference type="ARBA" id="ARBA00022485"/>
    </source>
</evidence>
<dbReference type="PROSITE" id="PS00198">
    <property type="entry name" value="4FE4S_FER_1"/>
    <property type="match status" value="1"/>
</dbReference>
<dbReference type="RefSeq" id="WP_014186116.1">
    <property type="nucleotide sequence ID" value="NC_016584.1"/>
</dbReference>
<evidence type="ECO:0000313" key="7">
    <source>
        <dbReference type="Proteomes" id="UP000006346"/>
    </source>
</evidence>
<dbReference type="GO" id="GO:0051539">
    <property type="term" value="F:4 iron, 4 sulfur cluster binding"/>
    <property type="evidence" value="ECO:0007669"/>
    <property type="project" value="UniProtKB-KW"/>
</dbReference>
<evidence type="ECO:0000256" key="2">
    <source>
        <dbReference type="ARBA" id="ARBA00022723"/>
    </source>
</evidence>
<dbReference type="GO" id="GO:0052693">
    <property type="term" value="F:epoxyqueuosine reductase activity"/>
    <property type="evidence" value="ECO:0007669"/>
    <property type="project" value="TreeGrafter"/>
</dbReference>
<organism evidence="6 7">
    <name type="scientific">Desulfosporosinus orientis (strain ATCC 19365 / DSM 765 / NCIMB 8382 / VKM B-1628 / Singapore I)</name>
    <name type="common">Desulfotomaculum orientis</name>
    <dbReference type="NCBI Taxonomy" id="768706"/>
    <lineage>
        <taxon>Bacteria</taxon>
        <taxon>Bacillati</taxon>
        <taxon>Bacillota</taxon>
        <taxon>Clostridia</taxon>
        <taxon>Eubacteriales</taxon>
        <taxon>Desulfitobacteriaceae</taxon>
        <taxon>Desulfosporosinus</taxon>
    </lineage>
</organism>
<dbReference type="InterPro" id="IPR017900">
    <property type="entry name" value="4Fe4S_Fe_S_CS"/>
</dbReference>
<dbReference type="PANTHER" id="PTHR30002">
    <property type="entry name" value="EPOXYQUEUOSINE REDUCTASE"/>
    <property type="match status" value="1"/>
</dbReference>
<dbReference type="SUPFAM" id="SSF54862">
    <property type="entry name" value="4Fe-4S ferredoxins"/>
    <property type="match status" value="1"/>
</dbReference>
<reference evidence="6 7" key="2">
    <citation type="journal article" date="2012" name="J. Bacteriol.">
        <title>Complete genome sequences of Desulfosporosinus orientis DSM765T, Desulfosporosinus youngiae DSM17734T, Desulfosporosinus meridiei DSM13257T, and Desulfosporosinus acidiphilus DSM22704T.</title>
        <authorList>
            <person name="Pester M."/>
            <person name="Brambilla E."/>
            <person name="Alazard D."/>
            <person name="Rattei T."/>
            <person name="Weinmaier T."/>
            <person name="Han J."/>
            <person name="Lucas S."/>
            <person name="Lapidus A."/>
            <person name="Cheng J.F."/>
            <person name="Goodwin L."/>
            <person name="Pitluck S."/>
            <person name="Peters L."/>
            <person name="Ovchinnikova G."/>
            <person name="Teshima H."/>
            <person name="Detter J.C."/>
            <person name="Han C.S."/>
            <person name="Tapia R."/>
            <person name="Land M.L."/>
            <person name="Hauser L."/>
            <person name="Kyrpides N.C."/>
            <person name="Ivanova N.N."/>
            <person name="Pagani I."/>
            <person name="Huntmann M."/>
            <person name="Wei C.L."/>
            <person name="Davenport K.W."/>
            <person name="Daligault H."/>
            <person name="Chain P.S."/>
            <person name="Chen A."/>
            <person name="Mavromatis K."/>
            <person name="Markowitz V."/>
            <person name="Szeto E."/>
            <person name="Mikhailova N."/>
            <person name="Pati A."/>
            <person name="Wagner M."/>
            <person name="Woyke T."/>
            <person name="Ollivier B."/>
            <person name="Klenk H.P."/>
            <person name="Spring S."/>
            <person name="Loy A."/>
        </authorList>
    </citation>
    <scope>NUCLEOTIDE SEQUENCE [LARGE SCALE GENOMIC DNA]</scope>
    <source>
        <strain evidence="7">ATCC 19365 / DSM 765 / NCIMB 8382 / VKM B-1628</strain>
    </source>
</reference>
<dbReference type="STRING" id="768706.Desor_3856"/>
<keyword evidence="2" id="KW-0479">Metal-binding</keyword>
<proteinExistence type="predicted"/>
<keyword evidence="4" id="KW-0411">Iron-sulfur</keyword>
<evidence type="ECO:0000256" key="4">
    <source>
        <dbReference type="ARBA" id="ARBA00023014"/>
    </source>
</evidence>
<dbReference type="PROSITE" id="PS51379">
    <property type="entry name" value="4FE4S_FER_2"/>
    <property type="match status" value="1"/>
</dbReference>
<keyword evidence="7" id="KW-1185">Reference proteome</keyword>
<dbReference type="InterPro" id="IPR017896">
    <property type="entry name" value="4Fe4S_Fe-S-bd"/>
</dbReference>
<dbReference type="eggNOG" id="COG1600">
    <property type="taxonomic scope" value="Bacteria"/>
</dbReference>
<dbReference type="PANTHER" id="PTHR30002:SF4">
    <property type="entry name" value="EPOXYQUEUOSINE REDUCTASE"/>
    <property type="match status" value="1"/>
</dbReference>